<evidence type="ECO:0000313" key="3">
    <source>
        <dbReference type="Proteomes" id="UP000721844"/>
    </source>
</evidence>
<dbReference type="AlphaFoldDB" id="A0A963YZN1"/>
<keyword evidence="1" id="KW-0472">Membrane</keyword>
<feature type="transmembrane region" description="Helical" evidence="1">
    <location>
        <begin position="31"/>
        <end position="51"/>
    </location>
</feature>
<evidence type="ECO:0000313" key="2">
    <source>
        <dbReference type="EMBL" id="MCB8880000.1"/>
    </source>
</evidence>
<keyword evidence="3" id="KW-1185">Reference proteome</keyword>
<dbReference type="EMBL" id="JAESVA010000002">
    <property type="protein sequence ID" value="MCB8880000.1"/>
    <property type="molecule type" value="Genomic_DNA"/>
</dbReference>
<dbReference type="Proteomes" id="UP000721844">
    <property type="component" value="Unassembled WGS sequence"/>
</dbReference>
<evidence type="ECO:0000256" key="1">
    <source>
        <dbReference type="SAM" id="Phobius"/>
    </source>
</evidence>
<proteinExistence type="predicted"/>
<reference evidence="2 3" key="1">
    <citation type="journal article" date="2021" name="Microorganisms">
        <title>Acidisoma silvae sp. nov. and Acidisomacellulosilytica sp. nov., Two Acidophilic Bacteria Isolated from Decaying Wood, Hydrolyzing Cellulose and Producing Poly-3-hydroxybutyrate.</title>
        <authorList>
            <person name="Mieszkin S."/>
            <person name="Pouder E."/>
            <person name="Uroz S."/>
            <person name="Simon-Colin C."/>
            <person name="Alain K."/>
        </authorList>
    </citation>
    <scope>NUCLEOTIDE SEQUENCE [LARGE SCALE GENOMIC DNA]</scope>
    <source>
        <strain evidence="2 3">HW T5.17</strain>
    </source>
</reference>
<accession>A0A963YZN1</accession>
<keyword evidence="1" id="KW-1133">Transmembrane helix</keyword>
<organism evidence="2 3">
    <name type="scientific">Acidisoma cellulosilyticum</name>
    <dbReference type="NCBI Taxonomy" id="2802395"/>
    <lineage>
        <taxon>Bacteria</taxon>
        <taxon>Pseudomonadati</taxon>
        <taxon>Pseudomonadota</taxon>
        <taxon>Alphaproteobacteria</taxon>
        <taxon>Acetobacterales</taxon>
        <taxon>Acidocellaceae</taxon>
        <taxon>Acidisoma</taxon>
    </lineage>
</organism>
<dbReference type="RefSeq" id="WP_227306611.1">
    <property type="nucleotide sequence ID" value="NZ_JAESVA010000002.1"/>
</dbReference>
<comment type="caution">
    <text evidence="2">The sequence shown here is derived from an EMBL/GenBank/DDBJ whole genome shotgun (WGS) entry which is preliminary data.</text>
</comment>
<name>A0A963YZN1_9PROT</name>
<protein>
    <submittedName>
        <fullName evidence="2">Uncharacterized protein</fullName>
    </submittedName>
</protein>
<sequence length="59" mass="6581">MTPDPMITARRPDGALAPLPRAKLSRFALTLLYLLRIYVLIAIPIVAYAFIQALHQAPH</sequence>
<gene>
    <name evidence="2" type="ORF">ACELLULO517_07125</name>
</gene>
<keyword evidence="1" id="KW-0812">Transmembrane</keyword>